<dbReference type="InterPro" id="IPR017871">
    <property type="entry name" value="ABC_transporter-like_CS"/>
</dbReference>
<evidence type="ECO:0000313" key="7">
    <source>
        <dbReference type="Proteomes" id="UP000284333"/>
    </source>
</evidence>
<comment type="similarity">
    <text evidence="1">Belongs to the ABC transporter superfamily.</text>
</comment>
<sequence>MTGPLLSVDGLDVSYGSGAAEVRAVQDVHLAIRPGQTVAVVGESGSGKSTLAHAIIGLLPGDGRITGGRIKFGDADLVGATEREFVRIRGSGIGFVPQDPATNLNPVWTVGFQVREALEANGIAKGRAARRRSDELLEEAGLAGAADRSTHYPHEFSGGMRQRVLIAIGLAARPRLLIADEPTSALDVTVQQRVLDHLAHLTGELGTAVLLVTHDLGVAAERAEHAVVMHQGRVVESGPAEQILTDPEDPYTRRLVAAVSPLSAVRSRPRPTPAPSAQPLLAVDGLRKVFRRRGTKIGRHVDVTAVDDVSFSVLRGTTTAIVGESGSGKSTVARMILGLLPPDSGSVVFDGADIATLGRGERRFRRRVQAVFQNPYGSLDPTYSVQRIVEEPLRVHRVGGRRERAERVRELLDRVALSTDVARRFPAELSGGQRQRVAIARALALGPDLVVCDEAVSALDVVVQDQILRLLDELQRDLGLTYVFISHDLAVVRRIADQVVVMHGGRVVESADAEEVFGKPRHEHTRRLLDAIPRGRRH</sequence>
<dbReference type="InterPro" id="IPR050319">
    <property type="entry name" value="ABC_transp_ATP-bind"/>
</dbReference>
<evidence type="ECO:0000256" key="2">
    <source>
        <dbReference type="ARBA" id="ARBA00022448"/>
    </source>
</evidence>
<evidence type="ECO:0000259" key="5">
    <source>
        <dbReference type="PROSITE" id="PS50893"/>
    </source>
</evidence>
<dbReference type="Pfam" id="PF00005">
    <property type="entry name" value="ABC_tran"/>
    <property type="match status" value="2"/>
</dbReference>
<dbReference type="GO" id="GO:0055085">
    <property type="term" value="P:transmembrane transport"/>
    <property type="evidence" value="ECO:0007669"/>
    <property type="project" value="UniProtKB-ARBA"/>
</dbReference>
<keyword evidence="3" id="KW-0547">Nucleotide-binding</keyword>
<keyword evidence="7" id="KW-1185">Reference proteome</keyword>
<comment type="caution">
    <text evidence="6">The sequence shown here is derived from an EMBL/GenBank/DDBJ whole genome shotgun (WGS) entry which is preliminary data.</text>
</comment>
<dbReference type="SUPFAM" id="SSF52540">
    <property type="entry name" value="P-loop containing nucleoside triphosphate hydrolases"/>
    <property type="match status" value="2"/>
</dbReference>
<evidence type="ECO:0000313" key="6">
    <source>
        <dbReference type="EMBL" id="RVW00995.1"/>
    </source>
</evidence>
<dbReference type="SMART" id="SM00382">
    <property type="entry name" value="AAA"/>
    <property type="match status" value="2"/>
</dbReference>
<dbReference type="PROSITE" id="PS00211">
    <property type="entry name" value="ABC_TRANSPORTER_1"/>
    <property type="match status" value="2"/>
</dbReference>
<dbReference type="InterPro" id="IPR027417">
    <property type="entry name" value="P-loop_NTPase"/>
</dbReference>
<proteinExistence type="inferred from homology"/>
<organism evidence="6 7">
    <name type="scientific">Rhodococcus spongiicola</name>
    <dbReference type="NCBI Taxonomy" id="2487352"/>
    <lineage>
        <taxon>Bacteria</taxon>
        <taxon>Bacillati</taxon>
        <taxon>Actinomycetota</taxon>
        <taxon>Actinomycetes</taxon>
        <taxon>Mycobacteriales</taxon>
        <taxon>Nocardiaceae</taxon>
        <taxon>Rhodococcus</taxon>
    </lineage>
</organism>
<dbReference type="GO" id="GO:0005524">
    <property type="term" value="F:ATP binding"/>
    <property type="evidence" value="ECO:0007669"/>
    <property type="project" value="UniProtKB-KW"/>
</dbReference>
<accession>A0A3S3DY90</accession>
<evidence type="ECO:0000256" key="4">
    <source>
        <dbReference type="ARBA" id="ARBA00022840"/>
    </source>
</evidence>
<dbReference type="NCBIfam" id="NF008453">
    <property type="entry name" value="PRK11308.1"/>
    <property type="match status" value="2"/>
</dbReference>
<dbReference type="PROSITE" id="PS50893">
    <property type="entry name" value="ABC_TRANSPORTER_2"/>
    <property type="match status" value="2"/>
</dbReference>
<protein>
    <submittedName>
        <fullName evidence="6">ABC transporter ATP-binding protein</fullName>
    </submittedName>
</protein>
<gene>
    <name evidence="6" type="ORF">EF834_16695</name>
</gene>
<dbReference type="PANTHER" id="PTHR43776">
    <property type="entry name" value="TRANSPORT ATP-BINDING PROTEIN"/>
    <property type="match status" value="1"/>
</dbReference>
<feature type="domain" description="ABC transporter" evidence="5">
    <location>
        <begin position="8"/>
        <end position="256"/>
    </location>
</feature>
<dbReference type="PANTHER" id="PTHR43776:SF7">
    <property type="entry name" value="D,D-DIPEPTIDE TRANSPORT ATP-BINDING PROTEIN DDPF-RELATED"/>
    <property type="match status" value="1"/>
</dbReference>
<evidence type="ECO:0000256" key="3">
    <source>
        <dbReference type="ARBA" id="ARBA00022741"/>
    </source>
</evidence>
<dbReference type="NCBIfam" id="NF007739">
    <property type="entry name" value="PRK10419.1"/>
    <property type="match status" value="2"/>
</dbReference>
<keyword evidence="4 6" id="KW-0067">ATP-binding</keyword>
<dbReference type="OrthoDB" id="8036461at2"/>
<dbReference type="InterPro" id="IPR003439">
    <property type="entry name" value="ABC_transporter-like_ATP-bd"/>
</dbReference>
<dbReference type="CDD" id="cd03257">
    <property type="entry name" value="ABC_NikE_OppD_transporters"/>
    <property type="match status" value="2"/>
</dbReference>
<dbReference type="EMBL" id="RKLN01000006">
    <property type="protein sequence ID" value="RVW00995.1"/>
    <property type="molecule type" value="Genomic_DNA"/>
</dbReference>
<dbReference type="Proteomes" id="UP000284333">
    <property type="component" value="Unassembled WGS sequence"/>
</dbReference>
<dbReference type="InterPro" id="IPR013563">
    <property type="entry name" value="Oligopep_ABC_C"/>
</dbReference>
<name>A0A3S3DY90_9NOCA</name>
<dbReference type="Gene3D" id="3.40.50.300">
    <property type="entry name" value="P-loop containing nucleotide triphosphate hydrolases"/>
    <property type="match status" value="2"/>
</dbReference>
<dbReference type="GO" id="GO:0015833">
    <property type="term" value="P:peptide transport"/>
    <property type="evidence" value="ECO:0007669"/>
    <property type="project" value="InterPro"/>
</dbReference>
<evidence type="ECO:0000256" key="1">
    <source>
        <dbReference type="ARBA" id="ARBA00005417"/>
    </source>
</evidence>
<dbReference type="Pfam" id="PF08352">
    <property type="entry name" value="oligo_HPY"/>
    <property type="match status" value="2"/>
</dbReference>
<reference evidence="6 7" key="1">
    <citation type="submission" date="2018-11" db="EMBL/GenBank/DDBJ databases">
        <title>Rhodococcus spongicola sp. nov. and Rhodococcus xishaensis sp. nov. from marine sponges.</title>
        <authorList>
            <person name="Li L."/>
            <person name="Lin H.W."/>
        </authorList>
    </citation>
    <scope>NUCLEOTIDE SEQUENCE [LARGE SCALE GENOMIC DNA]</scope>
    <source>
        <strain evidence="6 7">LHW50502</strain>
    </source>
</reference>
<dbReference type="RefSeq" id="WP_127948320.1">
    <property type="nucleotide sequence ID" value="NZ_RKLN01000006.1"/>
</dbReference>
<dbReference type="AlphaFoldDB" id="A0A3S3DY90"/>
<dbReference type="GO" id="GO:0016887">
    <property type="term" value="F:ATP hydrolysis activity"/>
    <property type="evidence" value="ECO:0007669"/>
    <property type="project" value="InterPro"/>
</dbReference>
<feature type="domain" description="ABC transporter" evidence="5">
    <location>
        <begin position="281"/>
        <end position="529"/>
    </location>
</feature>
<keyword evidence="2" id="KW-0813">Transport</keyword>
<dbReference type="InterPro" id="IPR003593">
    <property type="entry name" value="AAA+_ATPase"/>
</dbReference>